<dbReference type="EMBL" id="FORT01000004">
    <property type="protein sequence ID" value="SFJ57164.1"/>
    <property type="molecule type" value="Genomic_DNA"/>
</dbReference>
<dbReference type="Proteomes" id="UP000198915">
    <property type="component" value="Unassembled WGS sequence"/>
</dbReference>
<dbReference type="RefSeq" id="WP_092267619.1">
    <property type="nucleotide sequence ID" value="NZ_BJOE01000048.1"/>
</dbReference>
<evidence type="ECO:0000313" key="3">
    <source>
        <dbReference type="Proteomes" id="UP000198915"/>
    </source>
</evidence>
<dbReference type="Pfam" id="PF12773">
    <property type="entry name" value="DZR"/>
    <property type="match status" value="1"/>
</dbReference>
<evidence type="ECO:0000313" key="2">
    <source>
        <dbReference type="EMBL" id="SFJ57164.1"/>
    </source>
</evidence>
<dbReference type="SUPFAM" id="SSF48695">
    <property type="entry name" value="Multiheme cytochromes"/>
    <property type="match status" value="1"/>
</dbReference>
<proteinExistence type="predicted"/>
<evidence type="ECO:0000259" key="1">
    <source>
        <dbReference type="Pfam" id="PF12773"/>
    </source>
</evidence>
<organism evidence="2 3">
    <name type="scientific">Brevibacillus centrosporus</name>
    <dbReference type="NCBI Taxonomy" id="54910"/>
    <lineage>
        <taxon>Bacteria</taxon>
        <taxon>Bacillati</taxon>
        <taxon>Bacillota</taxon>
        <taxon>Bacilli</taxon>
        <taxon>Bacillales</taxon>
        <taxon>Paenibacillaceae</taxon>
        <taxon>Brevibacillus</taxon>
    </lineage>
</organism>
<sequence>MSFFDKMKKGVSDAGSKAKTLVEVNKFRLNIQSLEAEIQDRYKRIGQSVFQSTSDELGAEPAIDQKEKVVVLTLCQEIRARQQEIVELNKKILELNNQKSCDKCGRLNQTEVRFCSDCGHEFIQVVTIDVVAAQTATESDVISCWKCHEPLGQSVRFCGKCGTARP</sequence>
<accession>A0A1I3SED3</accession>
<dbReference type="AlphaFoldDB" id="A0A1I3SED3"/>
<dbReference type="InterPro" id="IPR025874">
    <property type="entry name" value="DZR"/>
</dbReference>
<reference evidence="3" key="1">
    <citation type="submission" date="2016-10" db="EMBL/GenBank/DDBJ databases">
        <authorList>
            <person name="Varghese N."/>
            <person name="Submissions S."/>
        </authorList>
    </citation>
    <scope>NUCLEOTIDE SEQUENCE [LARGE SCALE GENOMIC DNA]</scope>
    <source>
        <strain evidence="3">OK042</strain>
    </source>
</reference>
<protein>
    <submittedName>
        <fullName evidence="2">Double zinc ribbon</fullName>
    </submittedName>
</protein>
<name>A0A1I3SED3_9BACL</name>
<dbReference type="STRING" id="1884381.SAMN05518846_104147"/>
<gene>
    <name evidence="2" type="ORF">SAMN05518846_104147</name>
</gene>
<dbReference type="InterPro" id="IPR036280">
    <property type="entry name" value="Multihaem_cyt_sf"/>
</dbReference>
<feature type="domain" description="DZANK-type" evidence="1">
    <location>
        <begin position="101"/>
        <end position="162"/>
    </location>
</feature>
<keyword evidence="3" id="KW-1185">Reference proteome</keyword>